<keyword evidence="1 2" id="KW-0378">Hydrolase</keyword>
<evidence type="ECO:0000313" key="2">
    <source>
        <dbReference type="EMBL" id="MDQ7250624.1"/>
    </source>
</evidence>
<dbReference type="SUPFAM" id="SSF56784">
    <property type="entry name" value="HAD-like"/>
    <property type="match status" value="1"/>
</dbReference>
<proteinExistence type="predicted"/>
<dbReference type="PANTHER" id="PTHR43316:SF8">
    <property type="entry name" value="HAD FAMILY HYDROLASE"/>
    <property type="match status" value="1"/>
</dbReference>
<gene>
    <name evidence="2" type="ORF">Q8A70_23245</name>
</gene>
<dbReference type="RefSeq" id="WP_379960134.1">
    <property type="nucleotide sequence ID" value="NZ_JAUYVI010000007.1"/>
</dbReference>
<comment type="caution">
    <text evidence="2">The sequence shown here is derived from an EMBL/GenBank/DDBJ whole genome shotgun (WGS) entry which is preliminary data.</text>
</comment>
<name>A0ABU0YSD5_9PROT</name>
<dbReference type="InterPro" id="IPR023198">
    <property type="entry name" value="PGP-like_dom2"/>
</dbReference>
<dbReference type="Gene3D" id="3.40.50.1000">
    <property type="entry name" value="HAD superfamily/HAD-like"/>
    <property type="match status" value="1"/>
</dbReference>
<organism evidence="2 3">
    <name type="scientific">Dongia sedimenti</name>
    <dbReference type="NCBI Taxonomy" id="3064282"/>
    <lineage>
        <taxon>Bacteria</taxon>
        <taxon>Pseudomonadati</taxon>
        <taxon>Pseudomonadota</taxon>
        <taxon>Alphaproteobacteria</taxon>
        <taxon>Rhodospirillales</taxon>
        <taxon>Dongiaceae</taxon>
        <taxon>Dongia</taxon>
    </lineage>
</organism>
<dbReference type="InterPro" id="IPR023214">
    <property type="entry name" value="HAD_sf"/>
</dbReference>
<dbReference type="Pfam" id="PF00702">
    <property type="entry name" value="Hydrolase"/>
    <property type="match status" value="1"/>
</dbReference>
<dbReference type="SFLD" id="SFLDG01129">
    <property type="entry name" value="C1.5:_HAD__Beta-PGM__Phosphata"/>
    <property type="match status" value="1"/>
</dbReference>
<dbReference type="EMBL" id="JAUYVI010000007">
    <property type="protein sequence ID" value="MDQ7250624.1"/>
    <property type="molecule type" value="Genomic_DNA"/>
</dbReference>
<dbReference type="Proteomes" id="UP001230156">
    <property type="component" value="Unassembled WGS sequence"/>
</dbReference>
<reference evidence="3" key="1">
    <citation type="submission" date="2023-08" db="EMBL/GenBank/DDBJ databases">
        <title>Rhodospirillaceae gen. nov., a novel taxon isolated from the Yangtze River Yuezi River estuary sludge.</title>
        <authorList>
            <person name="Ruan L."/>
        </authorList>
    </citation>
    <scope>NUCLEOTIDE SEQUENCE [LARGE SCALE GENOMIC DNA]</scope>
    <source>
        <strain evidence="3">R-7</strain>
    </source>
</reference>
<protein>
    <submittedName>
        <fullName evidence="2">HAD family hydrolase</fullName>
    </submittedName>
</protein>
<dbReference type="Gene3D" id="1.10.150.240">
    <property type="entry name" value="Putative phosphatase, domain 2"/>
    <property type="match status" value="1"/>
</dbReference>
<dbReference type="CDD" id="cd07515">
    <property type="entry name" value="HAD-like"/>
    <property type="match status" value="1"/>
</dbReference>
<dbReference type="PANTHER" id="PTHR43316">
    <property type="entry name" value="HYDROLASE, HALOACID DELAHOGENASE-RELATED"/>
    <property type="match status" value="1"/>
</dbReference>
<sequence length="232" mass="25655">MTITTVALDADDTLWHNESIFHLTQDQYVGLLKDYGEPNHMKARLQEVEIKNLNLYGYGVKSFTLSMIETAIDLTRGAVPAKTIAAILDLGRAMLEHPVEPLPGVAETLATLKDGGYRLIMVTKGDLMNQEQKLARSGLGDCFAAIEIVSEKDANTYRRVVARQGVHADQTVMIGNSMKSDVLPALEAGLWGIHIPYHITWAHEHAEPPADSPRFAKLETISDVPGWLKQQQ</sequence>
<dbReference type="SFLD" id="SFLDS00003">
    <property type="entry name" value="Haloacid_Dehalogenase"/>
    <property type="match status" value="1"/>
</dbReference>
<keyword evidence="3" id="KW-1185">Reference proteome</keyword>
<evidence type="ECO:0000313" key="3">
    <source>
        <dbReference type="Proteomes" id="UP001230156"/>
    </source>
</evidence>
<dbReference type="GO" id="GO:0016787">
    <property type="term" value="F:hydrolase activity"/>
    <property type="evidence" value="ECO:0007669"/>
    <property type="project" value="UniProtKB-KW"/>
</dbReference>
<evidence type="ECO:0000256" key="1">
    <source>
        <dbReference type="ARBA" id="ARBA00022801"/>
    </source>
</evidence>
<accession>A0ABU0YSD5</accession>
<dbReference type="InterPro" id="IPR036412">
    <property type="entry name" value="HAD-like_sf"/>
</dbReference>
<dbReference type="InterPro" id="IPR051540">
    <property type="entry name" value="S-2-haloacid_dehalogenase"/>
</dbReference>